<organism evidence="2 3">
    <name type="scientific">Mycena metata</name>
    <dbReference type="NCBI Taxonomy" id="1033252"/>
    <lineage>
        <taxon>Eukaryota</taxon>
        <taxon>Fungi</taxon>
        <taxon>Dikarya</taxon>
        <taxon>Basidiomycota</taxon>
        <taxon>Agaricomycotina</taxon>
        <taxon>Agaricomycetes</taxon>
        <taxon>Agaricomycetidae</taxon>
        <taxon>Agaricales</taxon>
        <taxon>Marasmiineae</taxon>
        <taxon>Mycenaceae</taxon>
        <taxon>Mycena</taxon>
    </lineage>
</organism>
<dbReference type="AlphaFoldDB" id="A0AAD7H9F9"/>
<comment type="caution">
    <text evidence="2">The sequence shown here is derived from an EMBL/GenBank/DDBJ whole genome shotgun (WGS) entry which is preliminary data.</text>
</comment>
<dbReference type="EMBL" id="JARKIB010000304">
    <property type="protein sequence ID" value="KAJ7715628.1"/>
    <property type="molecule type" value="Genomic_DNA"/>
</dbReference>
<accession>A0AAD7H9F9</accession>
<evidence type="ECO:0000259" key="1">
    <source>
        <dbReference type="Pfam" id="PF12937"/>
    </source>
</evidence>
<protein>
    <recommendedName>
        <fullName evidence="1">F-box domain-containing protein</fullName>
    </recommendedName>
</protein>
<keyword evidence="3" id="KW-1185">Reference proteome</keyword>
<dbReference type="InterPro" id="IPR036047">
    <property type="entry name" value="F-box-like_dom_sf"/>
</dbReference>
<evidence type="ECO:0000313" key="2">
    <source>
        <dbReference type="EMBL" id="KAJ7715628.1"/>
    </source>
</evidence>
<evidence type="ECO:0000313" key="3">
    <source>
        <dbReference type="Proteomes" id="UP001215598"/>
    </source>
</evidence>
<reference evidence="2" key="1">
    <citation type="submission" date="2023-03" db="EMBL/GenBank/DDBJ databases">
        <title>Massive genome expansion in bonnet fungi (Mycena s.s.) driven by repeated elements and novel gene families across ecological guilds.</title>
        <authorList>
            <consortium name="Lawrence Berkeley National Laboratory"/>
            <person name="Harder C.B."/>
            <person name="Miyauchi S."/>
            <person name="Viragh M."/>
            <person name="Kuo A."/>
            <person name="Thoen E."/>
            <person name="Andreopoulos B."/>
            <person name="Lu D."/>
            <person name="Skrede I."/>
            <person name="Drula E."/>
            <person name="Henrissat B."/>
            <person name="Morin E."/>
            <person name="Kohler A."/>
            <person name="Barry K."/>
            <person name="LaButti K."/>
            <person name="Morin E."/>
            <person name="Salamov A."/>
            <person name="Lipzen A."/>
            <person name="Mereny Z."/>
            <person name="Hegedus B."/>
            <person name="Baldrian P."/>
            <person name="Stursova M."/>
            <person name="Weitz H."/>
            <person name="Taylor A."/>
            <person name="Grigoriev I.V."/>
            <person name="Nagy L.G."/>
            <person name="Martin F."/>
            <person name="Kauserud H."/>
        </authorList>
    </citation>
    <scope>NUCLEOTIDE SEQUENCE</scope>
    <source>
        <strain evidence="2">CBHHK182m</strain>
    </source>
</reference>
<name>A0AAD7H9F9_9AGAR</name>
<gene>
    <name evidence="2" type="ORF">B0H16DRAFT_1741785</name>
</gene>
<dbReference type="Pfam" id="PF12937">
    <property type="entry name" value="F-box-like"/>
    <property type="match status" value="1"/>
</dbReference>
<dbReference type="InterPro" id="IPR001810">
    <property type="entry name" value="F-box_dom"/>
</dbReference>
<sequence>MPPSPVEHWPFRLHTRIDSDMLSPLSFHDEDVTVYICAAGLSLVSLDFVAATNNKDIKPKLFKIADVDTLRGCIDRTTSSWTYRLPKDRVVLENDPVGVKLMFANPCALDVFLIALSYVRIAHGHSSLEPDFSHDIPSTENLAATLDVTTMYINRREEAYRRAPIHVLPIEVLSLIFVFLPAARNQYDRTSPLHLLHVCATWRAVALGTAALWRRPSFTIARSFFGNASDNACRQMLEWVARARSPTVALSLALDLPSEELRMTRFNLSPLAVVDSLRLSAPQSQLVPFLEDDSPVLRSLTSLALELPELDLGTSLPRLCQATISLRTLTIQSPFGFVGGLRLPSNPLLTAFPWSRLTTLSLVVFLPISIWMPVFAQCLSLKNATFALRRDPYDYPLKPVTFPDLVVLRVSFPYSTLDTEFLDHIILPTIHELHISGVVKNHLPIAPFMYPTLRNLVLEVNLAGVSAEGLHRILCVHPGLEQLTIVAGPECSLPQIEGGVLRHLAVCITDRPVESFVSEAATWALAATP</sequence>
<dbReference type="SUPFAM" id="SSF81383">
    <property type="entry name" value="F-box domain"/>
    <property type="match status" value="1"/>
</dbReference>
<feature type="domain" description="F-box" evidence="1">
    <location>
        <begin position="166"/>
        <end position="218"/>
    </location>
</feature>
<proteinExistence type="predicted"/>
<dbReference type="Proteomes" id="UP001215598">
    <property type="component" value="Unassembled WGS sequence"/>
</dbReference>